<dbReference type="PANTHER" id="PTHR24348">
    <property type="entry name" value="SERINE/THREONINE-PROTEIN KINASE UNC-51-RELATED"/>
    <property type="match status" value="1"/>
</dbReference>
<proteinExistence type="inferred from homology"/>
<evidence type="ECO:0000256" key="3">
    <source>
        <dbReference type="PROSITE-ProRule" id="PRU10141"/>
    </source>
</evidence>
<dbReference type="InterPro" id="IPR011009">
    <property type="entry name" value="Kinase-like_dom_sf"/>
</dbReference>
<dbReference type="PROSITE" id="PS00108">
    <property type="entry name" value="PROTEIN_KINASE_ST"/>
    <property type="match status" value="1"/>
</dbReference>
<feature type="region of interest" description="Disordered" evidence="5">
    <location>
        <begin position="293"/>
        <end position="319"/>
    </location>
</feature>
<feature type="region of interest" description="Disordered" evidence="5">
    <location>
        <begin position="334"/>
        <end position="413"/>
    </location>
</feature>
<dbReference type="Pfam" id="PF00069">
    <property type="entry name" value="Pkinase"/>
    <property type="match status" value="1"/>
</dbReference>
<feature type="compositionally biased region" description="Polar residues" evidence="5">
    <location>
        <begin position="305"/>
        <end position="319"/>
    </location>
</feature>
<reference evidence="7 8" key="1">
    <citation type="submission" date="2019-01" db="EMBL/GenBank/DDBJ databases">
        <title>Draft genome sequence of Psathyrella aberdarensis IHI B618.</title>
        <authorList>
            <person name="Buettner E."/>
            <person name="Kellner H."/>
        </authorList>
    </citation>
    <scope>NUCLEOTIDE SEQUENCE [LARGE SCALE GENOMIC DNA]</scope>
    <source>
        <strain evidence="7 8">IHI B618</strain>
    </source>
</reference>
<dbReference type="GO" id="GO:0005737">
    <property type="term" value="C:cytoplasm"/>
    <property type="evidence" value="ECO:0007669"/>
    <property type="project" value="TreeGrafter"/>
</dbReference>
<feature type="binding site" evidence="3">
    <location>
        <position position="47"/>
    </location>
    <ligand>
        <name>ATP</name>
        <dbReference type="ChEBI" id="CHEBI:30616"/>
    </ligand>
</feature>
<dbReference type="PROSITE" id="PS00107">
    <property type="entry name" value="PROTEIN_KINASE_ATP"/>
    <property type="match status" value="1"/>
</dbReference>
<dbReference type="PANTHER" id="PTHR24348:SF68">
    <property type="entry name" value="SERINE_THREONINE-PROTEIN KINASE ATG1C"/>
    <property type="match status" value="1"/>
</dbReference>
<keyword evidence="1 3" id="KW-0547">Nucleotide-binding</keyword>
<sequence>MPDFSGWTLKNGQYRLLEKLGAGAYGKVYRALDTTATSEKTRYYAIKCLLKHPNGSEKEHLQQREISIHRHVSGHPNIVTFYECFHDDHYVFVVMGLYSGGDLFGAITEKHVYDSQPQKIKAIFIQVLNAVQHCHDMGVFHRDVKPENIMLSEDGTTIYLGDFGLSTSRPHSKDYGCGSLFYMSPECIGPPATGEDKGYSNRHNDIWALGVVLINLITGRNPWRLATPDDACFIAYTKNRNFLKEVLPISRQINYLLQQVFRFPAVTRISIPELRQHIIALDTFYEVQDKTATGGDKRGAVTAPCSPNGSDDTSYSSLDSEQYHYGDGISLDIEASPTMHDGEPVFRSYPKDDFLTLPAPPTRSSAPPSGSIGSGTDSDGSKGPITPASNAAEPNVEVPDVSQQMGGVDASFISKDLAETQEKVGQESKGAHLLKSAYQRLKGL</sequence>
<evidence type="ECO:0000259" key="6">
    <source>
        <dbReference type="PROSITE" id="PS50011"/>
    </source>
</evidence>
<keyword evidence="8" id="KW-1185">Reference proteome</keyword>
<evidence type="ECO:0000256" key="2">
    <source>
        <dbReference type="ARBA" id="ARBA00022840"/>
    </source>
</evidence>
<dbReference type="GO" id="GO:0005524">
    <property type="term" value="F:ATP binding"/>
    <property type="evidence" value="ECO:0007669"/>
    <property type="project" value="UniProtKB-UniRule"/>
</dbReference>
<evidence type="ECO:0000313" key="7">
    <source>
        <dbReference type="EMBL" id="RXW24646.1"/>
    </source>
</evidence>
<dbReference type="SUPFAM" id="SSF56112">
    <property type="entry name" value="Protein kinase-like (PK-like)"/>
    <property type="match status" value="1"/>
</dbReference>
<dbReference type="OrthoDB" id="541276at2759"/>
<dbReference type="InterPro" id="IPR017441">
    <property type="entry name" value="Protein_kinase_ATP_BS"/>
</dbReference>
<dbReference type="GO" id="GO:0010506">
    <property type="term" value="P:regulation of autophagy"/>
    <property type="evidence" value="ECO:0007669"/>
    <property type="project" value="InterPro"/>
</dbReference>
<keyword evidence="4" id="KW-0723">Serine/threonine-protein kinase</keyword>
<dbReference type="InterPro" id="IPR008271">
    <property type="entry name" value="Ser/Thr_kinase_AS"/>
</dbReference>
<evidence type="ECO:0000313" key="8">
    <source>
        <dbReference type="Proteomes" id="UP000290288"/>
    </source>
</evidence>
<feature type="compositionally biased region" description="Low complexity" evidence="5">
    <location>
        <begin position="362"/>
        <end position="383"/>
    </location>
</feature>
<evidence type="ECO:0000256" key="5">
    <source>
        <dbReference type="SAM" id="MobiDB-lite"/>
    </source>
</evidence>
<feature type="compositionally biased region" description="Basic and acidic residues" evidence="5">
    <location>
        <begin position="340"/>
        <end position="354"/>
    </location>
</feature>
<comment type="similarity">
    <text evidence="4">Belongs to the protein kinase superfamily.</text>
</comment>
<accession>A0A4Q2DY11</accession>
<dbReference type="PROSITE" id="PS50011">
    <property type="entry name" value="PROTEIN_KINASE_DOM"/>
    <property type="match status" value="1"/>
</dbReference>
<gene>
    <name evidence="7" type="ORF">EST38_g1258</name>
</gene>
<dbReference type="EMBL" id="SDEE01000016">
    <property type="protein sequence ID" value="RXW24646.1"/>
    <property type="molecule type" value="Genomic_DNA"/>
</dbReference>
<feature type="domain" description="Protein kinase" evidence="6">
    <location>
        <begin position="14"/>
        <end position="280"/>
    </location>
</feature>
<keyword evidence="2 3" id="KW-0067">ATP-binding</keyword>
<keyword evidence="4" id="KW-0808">Transferase</keyword>
<dbReference type="GO" id="GO:0004674">
    <property type="term" value="F:protein serine/threonine kinase activity"/>
    <property type="evidence" value="ECO:0007669"/>
    <property type="project" value="UniProtKB-KW"/>
</dbReference>
<dbReference type="InterPro" id="IPR000719">
    <property type="entry name" value="Prot_kinase_dom"/>
</dbReference>
<dbReference type="SMART" id="SM00220">
    <property type="entry name" value="S_TKc"/>
    <property type="match status" value="1"/>
</dbReference>
<evidence type="ECO:0000256" key="4">
    <source>
        <dbReference type="RuleBase" id="RU000304"/>
    </source>
</evidence>
<dbReference type="Gene3D" id="1.10.510.10">
    <property type="entry name" value="Transferase(Phosphotransferase) domain 1"/>
    <property type="match status" value="1"/>
</dbReference>
<evidence type="ECO:0000256" key="1">
    <source>
        <dbReference type="ARBA" id="ARBA00022741"/>
    </source>
</evidence>
<protein>
    <recommendedName>
        <fullName evidence="6">Protein kinase domain-containing protein</fullName>
    </recommendedName>
</protein>
<organism evidence="7 8">
    <name type="scientific">Candolleomyces aberdarensis</name>
    <dbReference type="NCBI Taxonomy" id="2316362"/>
    <lineage>
        <taxon>Eukaryota</taxon>
        <taxon>Fungi</taxon>
        <taxon>Dikarya</taxon>
        <taxon>Basidiomycota</taxon>
        <taxon>Agaricomycotina</taxon>
        <taxon>Agaricomycetes</taxon>
        <taxon>Agaricomycetidae</taxon>
        <taxon>Agaricales</taxon>
        <taxon>Agaricineae</taxon>
        <taxon>Psathyrellaceae</taxon>
        <taxon>Candolleomyces</taxon>
    </lineage>
</organism>
<keyword evidence="4" id="KW-0418">Kinase</keyword>
<dbReference type="STRING" id="2316362.A0A4Q2DY11"/>
<name>A0A4Q2DY11_9AGAR</name>
<comment type="caution">
    <text evidence="7">The sequence shown here is derived from an EMBL/GenBank/DDBJ whole genome shotgun (WGS) entry which is preliminary data.</text>
</comment>
<dbReference type="AlphaFoldDB" id="A0A4Q2DY11"/>
<dbReference type="Proteomes" id="UP000290288">
    <property type="component" value="Unassembled WGS sequence"/>
</dbReference>
<dbReference type="InterPro" id="IPR045269">
    <property type="entry name" value="Atg1-like"/>
</dbReference>